<dbReference type="Gene3D" id="2.30.30.40">
    <property type="entry name" value="SH3 Domains"/>
    <property type="match status" value="1"/>
</dbReference>
<dbReference type="PANTHER" id="PTHR30404:SF7">
    <property type="entry name" value="CELL WALL AMIDASE LYTH-RELATED"/>
    <property type="match status" value="1"/>
</dbReference>
<dbReference type="PANTHER" id="PTHR30404">
    <property type="entry name" value="N-ACETYLMURAMOYL-L-ALANINE AMIDASE"/>
    <property type="match status" value="1"/>
</dbReference>
<evidence type="ECO:0000256" key="1">
    <source>
        <dbReference type="ARBA" id="ARBA00022801"/>
    </source>
</evidence>
<sequence>MRPWELGGASRLMVGAIAPLLWAGVAIAQPAPSSSELRLVYPPEGHQTASDRIFFLGTAPPSGSVTINGQGVNRSAFGHFAPSFPLQLGPNRFEIRWGDRTEIRTITRISNQSLLSTPLATLEPTADWGWPIGEPICLRVTGRPNLTIDARVAERTFPMLPRSGGSPLPNASVLTGSDPPPPSLTTYEGCFTPDRPDDWGQVRFYIDGEMPMTPRGRITVWPRDRRDRARVTVPWGVARTGPSTNHSRLTPLPQGSQATITGRQGDWLRLGYEAWIQASEVAIEPSSTPLQAVVQGIRAQNQGTAVEVQFPLSEPVPVEVRQENQDLVLTLHQAIAQTDTVFLQRNPAIRQLTWQVLPGNRLEYRARLATAQAWGWTLRYEGNVLHWRIKHPPVRSGPLPLSGVTVLLDPGHGGAEPGAVNAAGIPEKTPNLQTSLKLQAALERRGARVVLTRSTDQDLPIPDRLAQIAELEPTIALSVHYNALPDDGNAETTQGIGMFWYHAQSQDLAQFLHDELTRRLDRPSYGVFWGNLALARPTIAPSVLMELGFMSHPTESEWITNPAEQDRWAEAIAASLETWFDRLAPN</sequence>
<keyword evidence="2" id="KW-0961">Cell wall biogenesis/degradation</keyword>
<evidence type="ECO:0000313" key="7">
    <source>
        <dbReference type="Proteomes" id="UP001604335"/>
    </source>
</evidence>
<dbReference type="Gene3D" id="3.40.630.40">
    <property type="entry name" value="Zn-dependent exopeptidases"/>
    <property type="match status" value="1"/>
</dbReference>
<dbReference type="Proteomes" id="UP001604335">
    <property type="component" value="Unassembled WGS sequence"/>
</dbReference>
<dbReference type="CDD" id="cd02696">
    <property type="entry name" value="MurNAc-LAA"/>
    <property type="match status" value="1"/>
</dbReference>
<evidence type="ECO:0000259" key="5">
    <source>
        <dbReference type="SMART" id="SM00646"/>
    </source>
</evidence>
<proteinExistence type="predicted"/>
<dbReference type="EMBL" id="JAZAQF010000029">
    <property type="protein sequence ID" value="MFG3817164.1"/>
    <property type="molecule type" value="Genomic_DNA"/>
</dbReference>
<evidence type="ECO:0000259" key="4">
    <source>
        <dbReference type="SMART" id="SM00287"/>
    </source>
</evidence>
<dbReference type="Pfam" id="PF01520">
    <property type="entry name" value="Amidase_3"/>
    <property type="match status" value="1"/>
</dbReference>
<keyword evidence="7" id="KW-1185">Reference proteome</keyword>
<dbReference type="SUPFAM" id="SSF53187">
    <property type="entry name" value="Zn-dependent exopeptidases"/>
    <property type="match status" value="1"/>
</dbReference>
<evidence type="ECO:0000256" key="2">
    <source>
        <dbReference type="ARBA" id="ARBA00023316"/>
    </source>
</evidence>
<feature type="domain" description="SH3b" evidence="4">
    <location>
        <begin position="226"/>
        <end position="285"/>
    </location>
</feature>
<dbReference type="SMART" id="SM00287">
    <property type="entry name" value="SH3b"/>
    <property type="match status" value="1"/>
</dbReference>
<dbReference type="GO" id="GO:0008745">
    <property type="term" value="F:N-acetylmuramoyl-L-alanine amidase activity"/>
    <property type="evidence" value="ECO:0007669"/>
    <property type="project" value="UniProtKB-EC"/>
</dbReference>
<comment type="caution">
    <text evidence="6">The sequence shown here is derived from an EMBL/GenBank/DDBJ whole genome shotgun (WGS) entry which is preliminary data.</text>
</comment>
<evidence type="ECO:0000256" key="3">
    <source>
        <dbReference type="SAM" id="MobiDB-lite"/>
    </source>
</evidence>
<dbReference type="EC" id="3.5.1.28" evidence="6"/>
<keyword evidence="1 6" id="KW-0378">Hydrolase</keyword>
<name>A0ABW7CAL3_9CYAN</name>
<protein>
    <submittedName>
        <fullName evidence="6">N-acetylmuramoyl-L-alanine amidase</fullName>
        <ecNumber evidence="6">3.5.1.28</ecNumber>
    </submittedName>
</protein>
<reference evidence="7" key="1">
    <citation type="journal article" date="2024" name="Algal Res.">
        <title>Biochemical, toxicological and genomic investigation of a high-biomass producing Limnothrix strain isolated from Italian shallow drinking water reservoir.</title>
        <authorList>
            <person name="Simonazzi M."/>
            <person name="Shishido T.K."/>
            <person name="Delbaje E."/>
            <person name="Wahlsten M."/>
            <person name="Fewer D.P."/>
            <person name="Sivonen K."/>
            <person name="Pezzolesi L."/>
            <person name="Pistocchi R."/>
        </authorList>
    </citation>
    <scope>NUCLEOTIDE SEQUENCE [LARGE SCALE GENOMIC DNA]</scope>
    <source>
        <strain evidence="7">LRLZ20PSL1</strain>
    </source>
</reference>
<gene>
    <name evidence="6" type="ORF">VPK24_05905</name>
</gene>
<dbReference type="InterPro" id="IPR050695">
    <property type="entry name" value="N-acetylmuramoyl_amidase_3"/>
</dbReference>
<evidence type="ECO:0000313" key="6">
    <source>
        <dbReference type="EMBL" id="MFG3817164.1"/>
    </source>
</evidence>
<feature type="domain" description="MurNAc-LAA" evidence="5">
    <location>
        <begin position="466"/>
        <end position="577"/>
    </location>
</feature>
<accession>A0ABW7CAL3</accession>
<organism evidence="6 7">
    <name type="scientific">Limnothrix redekei LRLZ20PSL1</name>
    <dbReference type="NCBI Taxonomy" id="3112953"/>
    <lineage>
        <taxon>Bacteria</taxon>
        <taxon>Bacillati</taxon>
        <taxon>Cyanobacteriota</taxon>
        <taxon>Cyanophyceae</taxon>
        <taxon>Pseudanabaenales</taxon>
        <taxon>Pseudanabaenaceae</taxon>
        <taxon>Limnothrix</taxon>
    </lineage>
</organism>
<dbReference type="Pfam" id="PF08239">
    <property type="entry name" value="SH3_3"/>
    <property type="match status" value="1"/>
</dbReference>
<dbReference type="InterPro" id="IPR002508">
    <property type="entry name" value="MurNAc-LAA_cat"/>
</dbReference>
<feature type="region of interest" description="Disordered" evidence="3">
    <location>
        <begin position="159"/>
        <end position="181"/>
    </location>
</feature>
<dbReference type="RefSeq" id="WP_393011286.1">
    <property type="nucleotide sequence ID" value="NZ_JAZAQF010000029.1"/>
</dbReference>
<dbReference type="SMART" id="SM00646">
    <property type="entry name" value="Ami_3"/>
    <property type="match status" value="1"/>
</dbReference>
<dbReference type="InterPro" id="IPR003646">
    <property type="entry name" value="SH3-like_bac-type"/>
</dbReference>